<dbReference type="PANTHER" id="PTHR45339">
    <property type="entry name" value="HYBRID SIGNAL TRANSDUCTION HISTIDINE KINASE J"/>
    <property type="match status" value="1"/>
</dbReference>
<dbReference type="CDD" id="cd17546">
    <property type="entry name" value="REC_hyHK_CKI1_RcsC-like"/>
    <property type="match status" value="1"/>
</dbReference>
<evidence type="ECO:0008006" key="7">
    <source>
        <dbReference type="Google" id="ProtNLM"/>
    </source>
</evidence>
<feature type="modified residue" description="4-aspartylphosphate" evidence="2">
    <location>
        <position position="222"/>
    </location>
</feature>
<organism evidence="5 6">
    <name type="scientific">Exophiala aquamarina CBS 119918</name>
    <dbReference type="NCBI Taxonomy" id="1182545"/>
    <lineage>
        <taxon>Eukaryota</taxon>
        <taxon>Fungi</taxon>
        <taxon>Dikarya</taxon>
        <taxon>Ascomycota</taxon>
        <taxon>Pezizomycotina</taxon>
        <taxon>Eurotiomycetes</taxon>
        <taxon>Chaetothyriomycetidae</taxon>
        <taxon>Chaetothyriales</taxon>
        <taxon>Herpotrichiellaceae</taxon>
        <taxon>Exophiala</taxon>
    </lineage>
</organism>
<dbReference type="AlphaFoldDB" id="A0A072PKE5"/>
<dbReference type="Gene3D" id="3.30.565.10">
    <property type="entry name" value="Histidine kinase-like ATPase, C-terminal domain"/>
    <property type="match status" value="1"/>
</dbReference>
<evidence type="ECO:0000259" key="4">
    <source>
        <dbReference type="PROSITE" id="PS50110"/>
    </source>
</evidence>
<dbReference type="EMBL" id="AMGV01000006">
    <property type="protein sequence ID" value="KEF56000.1"/>
    <property type="molecule type" value="Genomic_DNA"/>
</dbReference>
<dbReference type="InterPro" id="IPR004358">
    <property type="entry name" value="Sig_transdc_His_kin-like_C"/>
</dbReference>
<feature type="domain" description="Histidine kinase" evidence="3">
    <location>
        <begin position="32"/>
        <end position="157"/>
    </location>
</feature>
<dbReference type="HOGENOM" id="CLU_877163_0_0_1"/>
<proteinExistence type="predicted"/>
<reference evidence="5 6" key="1">
    <citation type="submission" date="2013-03" db="EMBL/GenBank/DDBJ databases">
        <title>The Genome Sequence of Exophiala aquamarina CBS 119918.</title>
        <authorList>
            <consortium name="The Broad Institute Genomics Platform"/>
            <person name="Cuomo C."/>
            <person name="de Hoog S."/>
            <person name="Gorbushina A."/>
            <person name="Walker B."/>
            <person name="Young S.K."/>
            <person name="Zeng Q."/>
            <person name="Gargeya S."/>
            <person name="Fitzgerald M."/>
            <person name="Haas B."/>
            <person name="Abouelleil A."/>
            <person name="Allen A.W."/>
            <person name="Alvarado L."/>
            <person name="Arachchi H.M."/>
            <person name="Berlin A.M."/>
            <person name="Chapman S.B."/>
            <person name="Gainer-Dewar J."/>
            <person name="Goldberg J."/>
            <person name="Griggs A."/>
            <person name="Gujja S."/>
            <person name="Hansen M."/>
            <person name="Howarth C."/>
            <person name="Imamovic A."/>
            <person name="Ireland A."/>
            <person name="Larimer J."/>
            <person name="McCowan C."/>
            <person name="Murphy C."/>
            <person name="Pearson M."/>
            <person name="Poon T.W."/>
            <person name="Priest M."/>
            <person name="Roberts A."/>
            <person name="Saif S."/>
            <person name="Shea T."/>
            <person name="Sisk P."/>
            <person name="Sykes S."/>
            <person name="Wortman J."/>
            <person name="Nusbaum C."/>
            <person name="Birren B."/>
        </authorList>
    </citation>
    <scope>NUCLEOTIDE SEQUENCE [LARGE SCALE GENOMIC DNA]</scope>
    <source>
        <strain evidence="5 6">CBS 119918</strain>
    </source>
</reference>
<dbReference type="SMART" id="SM00387">
    <property type="entry name" value="HATPase_c"/>
    <property type="match status" value="1"/>
</dbReference>
<evidence type="ECO:0000313" key="5">
    <source>
        <dbReference type="EMBL" id="KEF56000.1"/>
    </source>
</evidence>
<dbReference type="SMART" id="SM00448">
    <property type="entry name" value="REC"/>
    <property type="match status" value="1"/>
</dbReference>
<evidence type="ECO:0000259" key="3">
    <source>
        <dbReference type="PROSITE" id="PS50109"/>
    </source>
</evidence>
<sequence length="300" mass="33820">MFQAEFDSNAMTVENMIERSCDERDIDWDLLDPSRLTQVFINLITNAIKFTKRESRRQITIRQSAFTGDRPDMNGIVWFPSKKVNLDITNGPGWGDGAQVYLLFSVSDTGKGLQQEEMMRLFNRFQQATKKTHIKYGGSGLGLFMSRQLTETMGGEIAHAPPSEPLDKISWISRQLSNTPVAPPRLSVLLVEDNIINAQVLTVWHQPAVDSPLIELDWILMDVEMPLLDGLACTRRIRALERDGSLLKRVNIIAITANAREEQIYDAFAAGVDGILPKPFRVIEMLSKMEELMPQKLAAS</sequence>
<dbReference type="InterPro" id="IPR036890">
    <property type="entry name" value="HATPase_C_sf"/>
</dbReference>
<dbReference type="VEuPathDB" id="FungiDB:A1O9_07580"/>
<gene>
    <name evidence="5" type="ORF">A1O9_07580</name>
</gene>
<dbReference type="InterPro" id="IPR005467">
    <property type="entry name" value="His_kinase_dom"/>
</dbReference>
<dbReference type="InterPro" id="IPR011006">
    <property type="entry name" value="CheY-like_superfamily"/>
</dbReference>
<dbReference type="GO" id="GO:0016772">
    <property type="term" value="F:transferase activity, transferring phosphorus-containing groups"/>
    <property type="evidence" value="ECO:0007669"/>
    <property type="project" value="InterPro"/>
</dbReference>
<dbReference type="STRING" id="1182545.A0A072PKE5"/>
<dbReference type="Gene3D" id="3.40.50.2300">
    <property type="match status" value="1"/>
</dbReference>
<dbReference type="SUPFAM" id="SSF55874">
    <property type="entry name" value="ATPase domain of HSP90 chaperone/DNA topoisomerase II/histidine kinase"/>
    <property type="match status" value="1"/>
</dbReference>
<accession>A0A072PKE5</accession>
<protein>
    <recommendedName>
        <fullName evidence="7">Histidine kinase</fullName>
    </recommendedName>
</protein>
<dbReference type="SUPFAM" id="SSF52172">
    <property type="entry name" value="CheY-like"/>
    <property type="match status" value="1"/>
</dbReference>
<evidence type="ECO:0000256" key="1">
    <source>
        <dbReference type="ARBA" id="ARBA00022553"/>
    </source>
</evidence>
<dbReference type="Pfam" id="PF02518">
    <property type="entry name" value="HATPase_c"/>
    <property type="match status" value="1"/>
</dbReference>
<dbReference type="PROSITE" id="PS50109">
    <property type="entry name" value="HIS_KIN"/>
    <property type="match status" value="1"/>
</dbReference>
<dbReference type="InterPro" id="IPR003594">
    <property type="entry name" value="HATPase_dom"/>
</dbReference>
<feature type="domain" description="Response regulatory" evidence="4">
    <location>
        <begin position="178"/>
        <end position="293"/>
    </location>
</feature>
<keyword evidence="1 2" id="KW-0597">Phosphoprotein</keyword>
<dbReference type="Pfam" id="PF00072">
    <property type="entry name" value="Response_reg"/>
    <property type="match status" value="1"/>
</dbReference>
<name>A0A072PKE5_9EURO</name>
<dbReference type="OrthoDB" id="303614at2759"/>
<keyword evidence="6" id="KW-1185">Reference proteome</keyword>
<evidence type="ECO:0000313" key="6">
    <source>
        <dbReference type="Proteomes" id="UP000027920"/>
    </source>
</evidence>
<dbReference type="GO" id="GO:0000160">
    <property type="term" value="P:phosphorelay signal transduction system"/>
    <property type="evidence" value="ECO:0007669"/>
    <property type="project" value="InterPro"/>
</dbReference>
<dbReference type="PROSITE" id="PS50110">
    <property type="entry name" value="RESPONSE_REGULATORY"/>
    <property type="match status" value="1"/>
</dbReference>
<dbReference type="PANTHER" id="PTHR45339:SF3">
    <property type="entry name" value="HISTIDINE KINASE"/>
    <property type="match status" value="1"/>
</dbReference>
<dbReference type="InterPro" id="IPR001789">
    <property type="entry name" value="Sig_transdc_resp-reg_receiver"/>
</dbReference>
<dbReference type="Proteomes" id="UP000027920">
    <property type="component" value="Unassembled WGS sequence"/>
</dbReference>
<dbReference type="GeneID" id="25282494"/>
<dbReference type="PRINTS" id="PR00344">
    <property type="entry name" value="BCTRLSENSOR"/>
</dbReference>
<dbReference type="RefSeq" id="XP_013258590.1">
    <property type="nucleotide sequence ID" value="XM_013403136.1"/>
</dbReference>
<evidence type="ECO:0000256" key="2">
    <source>
        <dbReference type="PROSITE-ProRule" id="PRU00169"/>
    </source>
</evidence>
<comment type="caution">
    <text evidence="5">The sequence shown here is derived from an EMBL/GenBank/DDBJ whole genome shotgun (WGS) entry which is preliminary data.</text>
</comment>